<evidence type="ECO:0000256" key="10">
    <source>
        <dbReference type="ARBA" id="ARBA00023791"/>
    </source>
</evidence>
<comment type="function">
    <text evidence="11">Transcriptional repressor of genes that require a bHLH protein for their transcription. Plays an important role as neurogenesis negative regulator.</text>
</comment>
<dbReference type="SMART" id="SM00353">
    <property type="entry name" value="HLH"/>
    <property type="match status" value="1"/>
</dbReference>
<keyword evidence="5" id="KW-0524">Neurogenesis</keyword>
<dbReference type="EMBL" id="JAFIRN010000014">
    <property type="protein sequence ID" value="KAG5836058.1"/>
    <property type="molecule type" value="Genomic_DNA"/>
</dbReference>
<dbReference type="FunFam" id="4.10.280.10:FF:000033">
    <property type="entry name" value="Transcription factor HES-5"/>
    <property type="match status" value="1"/>
</dbReference>
<dbReference type="SMART" id="SM00511">
    <property type="entry name" value="ORANGE"/>
    <property type="match status" value="1"/>
</dbReference>
<evidence type="ECO:0000256" key="11">
    <source>
        <dbReference type="ARBA" id="ARBA00060201"/>
    </source>
</evidence>
<dbReference type="GO" id="GO:0007399">
    <property type="term" value="P:nervous system development"/>
    <property type="evidence" value="ECO:0007669"/>
    <property type="project" value="UniProtKB-KW"/>
</dbReference>
<dbReference type="GO" id="GO:0097150">
    <property type="term" value="P:neuronal stem cell population maintenance"/>
    <property type="evidence" value="ECO:0007669"/>
    <property type="project" value="UniProtKB-ARBA"/>
</dbReference>
<name>A0A9D3LWE3_ANGAN</name>
<protein>
    <recommendedName>
        <fullName evidence="12">Transcription factor HES-5</fullName>
    </recommendedName>
    <alternativeName>
        <fullName evidence="13">Hairy and enhancer of split 5</fullName>
    </alternativeName>
</protein>
<evidence type="ECO:0000256" key="8">
    <source>
        <dbReference type="ARBA" id="ARBA00023163"/>
    </source>
</evidence>
<comment type="caution">
    <text evidence="16">The sequence shown here is derived from an EMBL/GenBank/DDBJ whole genome shotgun (WGS) entry which is preliminary data.</text>
</comment>
<comment type="subcellular location">
    <subcellularLocation>
        <location evidence="1">Nucleus</location>
    </subcellularLocation>
</comment>
<keyword evidence="17" id="KW-1185">Reference proteome</keyword>
<evidence type="ECO:0000256" key="3">
    <source>
        <dbReference type="ARBA" id="ARBA00022491"/>
    </source>
</evidence>
<keyword evidence="9" id="KW-0539">Nucleus</keyword>
<dbReference type="PANTHER" id="PTHR10985">
    <property type="entry name" value="BASIC HELIX-LOOP-HELIX TRANSCRIPTION FACTOR, HES-RELATED"/>
    <property type="match status" value="1"/>
</dbReference>
<evidence type="ECO:0000313" key="16">
    <source>
        <dbReference type="EMBL" id="KAG5836058.1"/>
    </source>
</evidence>
<feature type="domain" description="Orange" evidence="15">
    <location>
        <begin position="134"/>
        <end position="166"/>
    </location>
</feature>
<dbReference type="Proteomes" id="UP001044222">
    <property type="component" value="Chromosome 14"/>
</dbReference>
<keyword evidence="4" id="KW-0221">Differentiation</keyword>
<comment type="subunit">
    <text evidence="10">Transcription repression requires formation of a complex with a corepressor protein of the Groucho/TLE family.</text>
</comment>
<dbReference type="Gene3D" id="4.10.280.10">
    <property type="entry name" value="Helix-loop-helix DNA-binding domain"/>
    <property type="match status" value="1"/>
</dbReference>
<evidence type="ECO:0000313" key="17">
    <source>
        <dbReference type="Proteomes" id="UP001044222"/>
    </source>
</evidence>
<dbReference type="GO" id="GO:0048513">
    <property type="term" value="P:animal organ development"/>
    <property type="evidence" value="ECO:0007669"/>
    <property type="project" value="UniProtKB-ARBA"/>
</dbReference>
<keyword evidence="7" id="KW-0238">DNA-binding</keyword>
<dbReference type="Pfam" id="PF00010">
    <property type="entry name" value="HLH"/>
    <property type="match status" value="1"/>
</dbReference>
<dbReference type="GO" id="GO:0030154">
    <property type="term" value="P:cell differentiation"/>
    <property type="evidence" value="ECO:0007669"/>
    <property type="project" value="UniProtKB-KW"/>
</dbReference>
<evidence type="ECO:0000256" key="5">
    <source>
        <dbReference type="ARBA" id="ARBA00022902"/>
    </source>
</evidence>
<evidence type="ECO:0000256" key="13">
    <source>
        <dbReference type="ARBA" id="ARBA00081413"/>
    </source>
</evidence>
<dbReference type="CDD" id="cd11461">
    <property type="entry name" value="bHLH-O_HES5"/>
    <property type="match status" value="1"/>
</dbReference>
<gene>
    <name evidence="16" type="ORF">ANANG_G00250580</name>
</gene>
<accession>A0A9D3LWE3</accession>
<proteinExistence type="predicted"/>
<sequence length="208" mass="24018">PLSGLNPQCFTPAKKYKYRSLSKLETRQLLSLLNLHRPKSSQSTISMAPVKVYNTALTTKEKIKMRKPVVEKMRRDRINNSIEQLKALLENEFKANQSSSKLEKADVLEMAVFYLRGSAYPTTQCHSPAPRQSYTEGFTKCLEETLHFLSMHERSKDSQHKLLKHFHRAEWKGDRDQRSPAVAEHCPTAVRAPKRAGTSDRNPLWRPW</sequence>
<reference evidence="16" key="1">
    <citation type="submission" date="2021-01" db="EMBL/GenBank/DDBJ databases">
        <title>A chromosome-scale assembly of European eel, Anguilla anguilla.</title>
        <authorList>
            <person name="Henkel C."/>
            <person name="Jong-Raadsen S.A."/>
            <person name="Dufour S."/>
            <person name="Weltzien F.-A."/>
            <person name="Palstra A.P."/>
            <person name="Pelster B."/>
            <person name="Spaink H.P."/>
            <person name="Van Den Thillart G.E."/>
            <person name="Jansen H."/>
            <person name="Zahm M."/>
            <person name="Klopp C."/>
            <person name="Cedric C."/>
            <person name="Louis A."/>
            <person name="Berthelot C."/>
            <person name="Parey E."/>
            <person name="Roest Crollius H."/>
            <person name="Montfort J."/>
            <person name="Robinson-Rechavi M."/>
            <person name="Bucao C."/>
            <person name="Bouchez O."/>
            <person name="Gislard M."/>
            <person name="Lluch J."/>
            <person name="Milhes M."/>
            <person name="Lampietro C."/>
            <person name="Lopez Roques C."/>
            <person name="Donnadieu C."/>
            <person name="Braasch I."/>
            <person name="Desvignes T."/>
            <person name="Postlethwait J."/>
            <person name="Bobe J."/>
            <person name="Guiguen Y."/>
            <person name="Dirks R."/>
        </authorList>
    </citation>
    <scope>NUCLEOTIDE SEQUENCE</scope>
    <source>
        <strain evidence="16">Tag_6206</strain>
        <tissue evidence="16">Liver</tissue>
    </source>
</reference>
<dbReference type="PROSITE" id="PS51054">
    <property type="entry name" value="ORANGE"/>
    <property type="match status" value="1"/>
</dbReference>
<evidence type="ECO:0000259" key="15">
    <source>
        <dbReference type="PROSITE" id="PS51054"/>
    </source>
</evidence>
<dbReference type="GO" id="GO:0045596">
    <property type="term" value="P:negative regulation of cell differentiation"/>
    <property type="evidence" value="ECO:0007669"/>
    <property type="project" value="UniProtKB-ARBA"/>
</dbReference>
<evidence type="ECO:0000256" key="1">
    <source>
        <dbReference type="ARBA" id="ARBA00004123"/>
    </source>
</evidence>
<keyword evidence="2" id="KW-0217">Developmental protein</keyword>
<evidence type="ECO:0000256" key="2">
    <source>
        <dbReference type="ARBA" id="ARBA00022473"/>
    </source>
</evidence>
<evidence type="ECO:0000256" key="4">
    <source>
        <dbReference type="ARBA" id="ARBA00022782"/>
    </source>
</evidence>
<feature type="domain" description="BHLH" evidence="14">
    <location>
        <begin position="62"/>
        <end position="118"/>
    </location>
</feature>
<keyword evidence="6" id="KW-0805">Transcription regulation</keyword>
<dbReference type="InterPro" id="IPR011598">
    <property type="entry name" value="bHLH_dom"/>
</dbReference>
<dbReference type="InterPro" id="IPR050370">
    <property type="entry name" value="HES_HEY"/>
</dbReference>
<dbReference type="AlphaFoldDB" id="A0A9D3LWE3"/>
<evidence type="ECO:0000256" key="12">
    <source>
        <dbReference type="ARBA" id="ARBA00072975"/>
    </source>
</evidence>
<organism evidence="16 17">
    <name type="scientific">Anguilla anguilla</name>
    <name type="common">European freshwater eel</name>
    <name type="synonym">Muraena anguilla</name>
    <dbReference type="NCBI Taxonomy" id="7936"/>
    <lineage>
        <taxon>Eukaryota</taxon>
        <taxon>Metazoa</taxon>
        <taxon>Chordata</taxon>
        <taxon>Craniata</taxon>
        <taxon>Vertebrata</taxon>
        <taxon>Euteleostomi</taxon>
        <taxon>Actinopterygii</taxon>
        <taxon>Neopterygii</taxon>
        <taxon>Teleostei</taxon>
        <taxon>Anguilliformes</taxon>
        <taxon>Anguillidae</taxon>
        <taxon>Anguilla</taxon>
    </lineage>
</organism>
<dbReference type="PROSITE" id="PS50888">
    <property type="entry name" value="BHLH"/>
    <property type="match status" value="1"/>
</dbReference>
<evidence type="ECO:0000256" key="6">
    <source>
        <dbReference type="ARBA" id="ARBA00023015"/>
    </source>
</evidence>
<dbReference type="GO" id="GO:0006355">
    <property type="term" value="P:regulation of DNA-templated transcription"/>
    <property type="evidence" value="ECO:0007669"/>
    <property type="project" value="InterPro"/>
</dbReference>
<evidence type="ECO:0000259" key="14">
    <source>
        <dbReference type="PROSITE" id="PS50888"/>
    </source>
</evidence>
<keyword evidence="3" id="KW-0678">Repressor</keyword>
<dbReference type="GO" id="GO:0003677">
    <property type="term" value="F:DNA binding"/>
    <property type="evidence" value="ECO:0007669"/>
    <property type="project" value="UniProtKB-KW"/>
</dbReference>
<dbReference type="GO" id="GO:0046983">
    <property type="term" value="F:protein dimerization activity"/>
    <property type="evidence" value="ECO:0007669"/>
    <property type="project" value="InterPro"/>
</dbReference>
<dbReference type="SUPFAM" id="SSF47459">
    <property type="entry name" value="HLH, helix-loop-helix DNA-binding domain"/>
    <property type="match status" value="1"/>
</dbReference>
<dbReference type="GO" id="GO:0005634">
    <property type="term" value="C:nucleus"/>
    <property type="evidence" value="ECO:0007669"/>
    <property type="project" value="UniProtKB-SubCell"/>
</dbReference>
<dbReference type="InterPro" id="IPR036638">
    <property type="entry name" value="HLH_DNA-bd_sf"/>
</dbReference>
<evidence type="ECO:0000256" key="9">
    <source>
        <dbReference type="ARBA" id="ARBA00023242"/>
    </source>
</evidence>
<dbReference type="InterPro" id="IPR003650">
    <property type="entry name" value="Orange_dom"/>
</dbReference>
<feature type="non-terminal residue" evidence="16">
    <location>
        <position position="1"/>
    </location>
</feature>
<keyword evidence="8" id="KW-0804">Transcription</keyword>
<evidence type="ECO:0000256" key="7">
    <source>
        <dbReference type="ARBA" id="ARBA00023125"/>
    </source>
</evidence>
<dbReference type="Pfam" id="PF07527">
    <property type="entry name" value="Hairy_orange"/>
    <property type="match status" value="1"/>
</dbReference>